<feature type="signal peptide" evidence="2">
    <location>
        <begin position="1"/>
        <end position="27"/>
    </location>
</feature>
<feature type="region of interest" description="Disordered" evidence="1">
    <location>
        <begin position="28"/>
        <end position="47"/>
    </location>
</feature>
<feature type="chain" id="PRO_5002978896" description="DUF4367 domain-containing protein" evidence="2">
    <location>
        <begin position="28"/>
        <end position="192"/>
    </location>
</feature>
<keyword evidence="2" id="KW-0732">Signal</keyword>
<dbReference type="PROSITE" id="PS51257">
    <property type="entry name" value="PROKAR_LIPOPROTEIN"/>
    <property type="match status" value="1"/>
</dbReference>
<evidence type="ECO:0000313" key="4">
    <source>
        <dbReference type="Proteomes" id="UP000002026"/>
    </source>
</evidence>
<dbReference type="AlphaFoldDB" id="C7N5K0"/>
<sequence>MKKIAVFMTVAALAFTLAGCSSNDAESADQAATDAEATETAEEPTETVVQGEIAWSEAEDQAAASESAGFSGDFVVPDPLPIGDYEWSAPNFTAMDGVAQADYDGGGIAVSIRKGEGVALEDLSADLNEYQFDWTQDVDGVEVACHGYEEGIANFLEWETEDCSYNVWCVSTAEGNLGMNEDEVAAMVAGIE</sequence>
<gene>
    <name evidence="3" type="ordered locus">Shel_11510</name>
</gene>
<name>C7N5K0_SLAHD</name>
<dbReference type="Proteomes" id="UP000002026">
    <property type="component" value="Chromosome"/>
</dbReference>
<dbReference type="EMBL" id="CP001684">
    <property type="protein sequence ID" value="ACV22185.1"/>
    <property type="molecule type" value="Genomic_DNA"/>
</dbReference>
<evidence type="ECO:0000256" key="2">
    <source>
        <dbReference type="SAM" id="SignalP"/>
    </source>
</evidence>
<dbReference type="RefSeq" id="WP_012798288.1">
    <property type="nucleotide sequence ID" value="NC_013165.1"/>
</dbReference>
<evidence type="ECO:0000256" key="1">
    <source>
        <dbReference type="SAM" id="MobiDB-lite"/>
    </source>
</evidence>
<proteinExistence type="predicted"/>
<dbReference type="KEGG" id="shi:Shel_11510"/>
<reference evidence="3 4" key="1">
    <citation type="journal article" date="2009" name="Stand. Genomic Sci.">
        <title>Complete genome sequence of Slackia heliotrinireducens type strain (RHS 1).</title>
        <authorList>
            <person name="Pukall R."/>
            <person name="Lapidus A."/>
            <person name="Nolan M."/>
            <person name="Copeland A."/>
            <person name="Glavina Del Rio T."/>
            <person name="Lucas S."/>
            <person name="Chen F."/>
            <person name="Tice H."/>
            <person name="Cheng J.F."/>
            <person name="Chertkov O."/>
            <person name="Bruce D."/>
            <person name="Goodwin L."/>
            <person name="Kuske C."/>
            <person name="Brettin T."/>
            <person name="Detter J.C."/>
            <person name="Han C."/>
            <person name="Pitluck S."/>
            <person name="Pati A."/>
            <person name="Mavrommatis K."/>
            <person name="Ivanova N."/>
            <person name="Ovchinnikova G."/>
            <person name="Chen A."/>
            <person name="Palaniappan K."/>
            <person name="Schneider S."/>
            <person name="Rohde M."/>
            <person name="Chain P."/>
            <person name="D'haeseleer P."/>
            <person name="Goker M."/>
            <person name="Bristow J."/>
            <person name="Eisen J.A."/>
            <person name="Markowitz V."/>
            <person name="Kyrpides N.C."/>
            <person name="Klenk H.P."/>
            <person name="Hugenholtz P."/>
        </authorList>
    </citation>
    <scope>NUCLEOTIDE SEQUENCE [LARGE SCALE GENOMIC DNA]</scope>
    <source>
        <strain evidence="4">ATCC 29202 / DSM 20476 / NCTC 11029 / RHS 1</strain>
    </source>
</reference>
<feature type="compositionally biased region" description="Acidic residues" evidence="1">
    <location>
        <begin position="36"/>
        <end position="45"/>
    </location>
</feature>
<dbReference type="HOGENOM" id="CLU_1414333_0_0_11"/>
<evidence type="ECO:0008006" key="5">
    <source>
        <dbReference type="Google" id="ProtNLM"/>
    </source>
</evidence>
<accession>C7N5K0</accession>
<protein>
    <recommendedName>
        <fullName evidence="5">DUF4367 domain-containing protein</fullName>
    </recommendedName>
</protein>
<evidence type="ECO:0000313" key="3">
    <source>
        <dbReference type="EMBL" id="ACV22185.1"/>
    </source>
</evidence>
<organism evidence="3 4">
    <name type="scientific">Slackia heliotrinireducens (strain ATCC 29202 / DSM 20476 / NCTC 11029 / RHS 1)</name>
    <name type="common">Peptococcus heliotrinreducens</name>
    <dbReference type="NCBI Taxonomy" id="471855"/>
    <lineage>
        <taxon>Bacteria</taxon>
        <taxon>Bacillati</taxon>
        <taxon>Actinomycetota</taxon>
        <taxon>Coriobacteriia</taxon>
        <taxon>Eggerthellales</taxon>
        <taxon>Eggerthellaceae</taxon>
        <taxon>Slackia</taxon>
    </lineage>
</organism>
<keyword evidence="4" id="KW-1185">Reference proteome</keyword>